<keyword evidence="2" id="KW-1185">Reference proteome</keyword>
<dbReference type="Proteomes" id="UP001595528">
    <property type="component" value="Unassembled WGS sequence"/>
</dbReference>
<organism evidence="1 2">
    <name type="scientific">Marinibaculum pumilum</name>
    <dbReference type="NCBI Taxonomy" id="1766165"/>
    <lineage>
        <taxon>Bacteria</taxon>
        <taxon>Pseudomonadati</taxon>
        <taxon>Pseudomonadota</taxon>
        <taxon>Alphaproteobacteria</taxon>
        <taxon>Rhodospirillales</taxon>
        <taxon>Rhodospirillaceae</taxon>
        <taxon>Marinibaculum</taxon>
    </lineage>
</organism>
<evidence type="ECO:0000313" key="1">
    <source>
        <dbReference type="EMBL" id="MFC3230198.1"/>
    </source>
</evidence>
<proteinExistence type="predicted"/>
<comment type="caution">
    <text evidence="1">The sequence shown here is derived from an EMBL/GenBank/DDBJ whole genome shotgun (WGS) entry which is preliminary data.</text>
</comment>
<dbReference type="EMBL" id="JBHRTR010000036">
    <property type="protein sequence ID" value="MFC3230198.1"/>
    <property type="molecule type" value="Genomic_DNA"/>
</dbReference>
<reference evidence="2" key="1">
    <citation type="journal article" date="2019" name="Int. J. Syst. Evol. Microbiol.">
        <title>The Global Catalogue of Microorganisms (GCM) 10K type strain sequencing project: providing services to taxonomists for standard genome sequencing and annotation.</title>
        <authorList>
            <consortium name="The Broad Institute Genomics Platform"/>
            <consortium name="The Broad Institute Genome Sequencing Center for Infectious Disease"/>
            <person name="Wu L."/>
            <person name="Ma J."/>
        </authorList>
    </citation>
    <scope>NUCLEOTIDE SEQUENCE [LARGE SCALE GENOMIC DNA]</scope>
    <source>
        <strain evidence="2">KCTC 42964</strain>
    </source>
</reference>
<dbReference type="RefSeq" id="WP_379905139.1">
    <property type="nucleotide sequence ID" value="NZ_JBHRTR010000036.1"/>
</dbReference>
<name>A0ABV7L6I0_9PROT</name>
<evidence type="ECO:0000313" key="2">
    <source>
        <dbReference type="Proteomes" id="UP001595528"/>
    </source>
</evidence>
<dbReference type="Pfam" id="PF07310">
    <property type="entry name" value="PAS_5"/>
    <property type="match status" value="1"/>
</dbReference>
<gene>
    <name evidence="1" type="ORF">ACFOGJ_23310</name>
</gene>
<accession>A0ABV7L6I0</accession>
<dbReference type="InterPro" id="IPR009922">
    <property type="entry name" value="DUF1457"/>
</dbReference>
<protein>
    <submittedName>
        <fullName evidence="1">PAS domain-containing protein</fullName>
    </submittedName>
</protein>
<sequence length="177" mass="20450">MLRRFQMPKERLGSDMWGHWERPLFRPDGWPQVPTDPRLLALYCYWGDAAGPGELQQRTDVFPVRLTSVLPHVYVLDVVGATFRFRLRGSEIDRRLGHHRTGLTFEECGYGDSLDKVKREYANVVRQRRPVTTAGMVYWGSEFNALRYENIRLPVFDAAGAVVHLLCAMVFHEEPST</sequence>